<dbReference type="PROSITE" id="PS00931">
    <property type="entry name" value="CUTINASE_2"/>
    <property type="match status" value="1"/>
</dbReference>
<dbReference type="Pfam" id="PF01083">
    <property type="entry name" value="Cutinase"/>
    <property type="match status" value="1"/>
</dbReference>
<name>A0A084G866_PSEDA</name>
<dbReference type="SMART" id="SM01110">
    <property type="entry name" value="Cutinase"/>
    <property type="match status" value="1"/>
</dbReference>
<dbReference type="PANTHER" id="PTHR48250">
    <property type="entry name" value="CUTINASE 2-RELATED"/>
    <property type="match status" value="1"/>
</dbReference>
<feature type="disulfide bond" evidence="12">
    <location>
        <begin position="189"/>
        <end position="196"/>
    </location>
</feature>
<evidence type="ECO:0000256" key="8">
    <source>
        <dbReference type="ARBA" id="ARBA00023026"/>
    </source>
</evidence>
<feature type="disulfide bond" evidence="12">
    <location>
        <begin position="50"/>
        <end position="127"/>
    </location>
</feature>
<evidence type="ECO:0000256" key="2">
    <source>
        <dbReference type="ARBA" id="ARBA00007534"/>
    </source>
</evidence>
<evidence type="ECO:0000256" key="10">
    <source>
        <dbReference type="ARBA" id="ARBA00034045"/>
    </source>
</evidence>
<evidence type="ECO:0000256" key="5">
    <source>
        <dbReference type="ARBA" id="ARBA00022525"/>
    </source>
</evidence>
<keyword evidence="8" id="KW-0843">Virulence</keyword>
<evidence type="ECO:0000256" key="9">
    <source>
        <dbReference type="ARBA" id="ARBA00023157"/>
    </source>
</evidence>
<evidence type="ECO:0000313" key="15">
    <source>
        <dbReference type="EMBL" id="KEZ43528.1"/>
    </source>
</evidence>
<keyword evidence="6 14" id="KW-0732">Signal</keyword>
<dbReference type="PANTHER" id="PTHR48250:SF3">
    <property type="entry name" value="CUTINASE 1-RELATED"/>
    <property type="match status" value="1"/>
</dbReference>
<dbReference type="VEuPathDB" id="FungiDB:SAPIO_CDS4432"/>
<dbReference type="RefSeq" id="XP_016643327.1">
    <property type="nucleotide sequence ID" value="XM_016786982.1"/>
</dbReference>
<dbReference type="AlphaFoldDB" id="A0A084G866"/>
<dbReference type="InterPro" id="IPR000675">
    <property type="entry name" value="Cutinase/axe"/>
</dbReference>
<evidence type="ECO:0000256" key="4">
    <source>
        <dbReference type="ARBA" id="ARBA00022487"/>
    </source>
</evidence>
<dbReference type="GO" id="GO:0016052">
    <property type="term" value="P:carbohydrate catabolic process"/>
    <property type="evidence" value="ECO:0007669"/>
    <property type="project" value="TreeGrafter"/>
</dbReference>
<evidence type="ECO:0000256" key="13">
    <source>
        <dbReference type="SAM" id="MobiDB-lite"/>
    </source>
</evidence>
<evidence type="ECO:0000256" key="6">
    <source>
        <dbReference type="ARBA" id="ARBA00022729"/>
    </source>
</evidence>
<comment type="similarity">
    <text evidence="2">Belongs to the cutinase family.</text>
</comment>
<dbReference type="GO" id="GO:0005576">
    <property type="term" value="C:extracellular region"/>
    <property type="evidence" value="ECO:0007669"/>
    <property type="project" value="UniProtKB-SubCell"/>
</dbReference>
<dbReference type="InterPro" id="IPR029058">
    <property type="entry name" value="AB_hydrolase_fold"/>
</dbReference>
<dbReference type="OrthoDB" id="3225429at2759"/>
<evidence type="ECO:0000313" key="16">
    <source>
        <dbReference type="Proteomes" id="UP000028545"/>
    </source>
</evidence>
<dbReference type="KEGG" id="sapo:SAPIO_CDS4432"/>
<feature type="active site" description="Proton donor/acceptor" evidence="11">
    <location>
        <position position="206"/>
    </location>
</feature>
<evidence type="ECO:0000256" key="1">
    <source>
        <dbReference type="ARBA" id="ARBA00004613"/>
    </source>
</evidence>
<feature type="active site" description="Nucleophile" evidence="11">
    <location>
        <position position="138"/>
    </location>
</feature>
<accession>A0A084G866</accession>
<dbReference type="PRINTS" id="PR00129">
    <property type="entry name" value="CUTINASE"/>
</dbReference>
<dbReference type="EMBL" id="JOWA01000092">
    <property type="protein sequence ID" value="KEZ43528.1"/>
    <property type="molecule type" value="Genomic_DNA"/>
</dbReference>
<comment type="catalytic activity">
    <reaction evidence="10">
        <text>cutin + H2O = cutin monomers.</text>
        <dbReference type="EC" id="3.1.1.74"/>
    </reaction>
</comment>
<dbReference type="SUPFAM" id="SSF53474">
    <property type="entry name" value="alpha/beta-Hydrolases"/>
    <property type="match status" value="1"/>
</dbReference>
<dbReference type="InterPro" id="IPR011150">
    <property type="entry name" value="Cutinase_monf"/>
</dbReference>
<dbReference type="Proteomes" id="UP000028545">
    <property type="component" value="Unassembled WGS sequence"/>
</dbReference>
<dbReference type="InterPro" id="IPR043579">
    <property type="entry name" value="CUTINASE_2"/>
</dbReference>
<evidence type="ECO:0000256" key="12">
    <source>
        <dbReference type="PIRSR" id="PIRSR611150-2"/>
    </source>
</evidence>
<feature type="chain" id="PRO_5001775421" description="cutinase" evidence="14">
    <location>
        <begin position="26"/>
        <end position="399"/>
    </location>
</feature>
<keyword evidence="7" id="KW-0378">Hydrolase</keyword>
<feature type="region of interest" description="Disordered" evidence="13">
    <location>
        <begin position="374"/>
        <end position="399"/>
    </location>
</feature>
<evidence type="ECO:0000256" key="14">
    <source>
        <dbReference type="SAM" id="SignalP"/>
    </source>
</evidence>
<feature type="compositionally biased region" description="Acidic residues" evidence="13">
    <location>
        <begin position="253"/>
        <end position="270"/>
    </location>
</feature>
<dbReference type="Gene3D" id="3.40.50.1820">
    <property type="entry name" value="alpha/beta hydrolase"/>
    <property type="match status" value="1"/>
</dbReference>
<evidence type="ECO:0000256" key="11">
    <source>
        <dbReference type="PIRSR" id="PIRSR611150-1"/>
    </source>
</evidence>
<sequence length="399" mass="44002">MARSYRTLKGYLALLLVTLFTISSSAPASSLEARGSWTGLSSREFTEEGCRPIIFIYARETIAPGNMGFWVGPEISNRLKLYFGVDNVATEGVDYLAWRETNFYKGGTSPFGIFLMQVLLTKAVTQCPTSKIVAAGYSQGAAVVHRAVQYLDEDIRDRITAVVTFGDTQTLQDGGRIIGFPLDKTLIICNVGDIICTGTLYVFPIHLDYTKRVPEAVHWLIWKILSSYFNPPITPWYWWQHPPPGWKLPPGEGDGEGDGEEGDDDEDSSDDDNRWGTMLPPHLSMFPSIPVGDPAPTVTVGIPPEPTEPDISDILSDYPELSTILTSHFPGFETELPEAPTAVPTHDPNFATTTTTVTVTVTISQPIGSECPLPGEPTDEALNRRSGDSHGLSFWKRWW</sequence>
<feature type="active site" evidence="11">
    <location>
        <position position="193"/>
    </location>
</feature>
<dbReference type="HOGENOM" id="CLU_691089_0_0_1"/>
<evidence type="ECO:0000256" key="3">
    <source>
        <dbReference type="ARBA" id="ARBA00013095"/>
    </source>
</evidence>
<feature type="signal peptide" evidence="14">
    <location>
        <begin position="1"/>
        <end position="25"/>
    </location>
</feature>
<gene>
    <name evidence="15" type="ORF">SAPIO_CDS4432</name>
</gene>
<reference evidence="15 16" key="1">
    <citation type="journal article" date="2014" name="Genome Announc.">
        <title>Draft genome sequence of the pathogenic fungus Scedosporium apiospermum.</title>
        <authorList>
            <person name="Vandeputte P."/>
            <person name="Ghamrawi S."/>
            <person name="Rechenmann M."/>
            <person name="Iltis A."/>
            <person name="Giraud S."/>
            <person name="Fleury M."/>
            <person name="Thornton C."/>
            <person name="Delhaes L."/>
            <person name="Meyer W."/>
            <person name="Papon N."/>
            <person name="Bouchara J.P."/>
        </authorList>
    </citation>
    <scope>NUCLEOTIDE SEQUENCE [LARGE SCALE GENOMIC DNA]</scope>
    <source>
        <strain evidence="15 16">IHEM 14462</strain>
    </source>
</reference>
<keyword evidence="16" id="KW-1185">Reference proteome</keyword>
<dbReference type="EC" id="3.1.1.74" evidence="3"/>
<protein>
    <recommendedName>
        <fullName evidence="3">cutinase</fullName>
        <ecNumber evidence="3">3.1.1.74</ecNumber>
    </recommendedName>
</protein>
<dbReference type="GeneID" id="27723504"/>
<keyword evidence="9 12" id="KW-1015">Disulfide bond</keyword>
<comment type="subcellular location">
    <subcellularLocation>
        <location evidence="1">Secreted</location>
    </subcellularLocation>
</comment>
<feature type="region of interest" description="Disordered" evidence="13">
    <location>
        <begin position="247"/>
        <end position="277"/>
    </location>
</feature>
<keyword evidence="4" id="KW-0719">Serine esterase</keyword>
<organism evidence="15 16">
    <name type="scientific">Pseudallescheria apiosperma</name>
    <name type="common">Scedosporium apiospermum</name>
    <dbReference type="NCBI Taxonomy" id="563466"/>
    <lineage>
        <taxon>Eukaryota</taxon>
        <taxon>Fungi</taxon>
        <taxon>Dikarya</taxon>
        <taxon>Ascomycota</taxon>
        <taxon>Pezizomycotina</taxon>
        <taxon>Sordariomycetes</taxon>
        <taxon>Hypocreomycetidae</taxon>
        <taxon>Microascales</taxon>
        <taxon>Microascaceae</taxon>
        <taxon>Scedosporium</taxon>
    </lineage>
</organism>
<proteinExistence type="inferred from homology"/>
<dbReference type="GO" id="GO:0050525">
    <property type="term" value="F:cutinase activity"/>
    <property type="evidence" value="ECO:0007669"/>
    <property type="project" value="UniProtKB-EC"/>
</dbReference>
<comment type="caution">
    <text evidence="15">The sequence shown here is derived from an EMBL/GenBank/DDBJ whole genome shotgun (WGS) entry which is preliminary data.</text>
</comment>
<evidence type="ECO:0000256" key="7">
    <source>
        <dbReference type="ARBA" id="ARBA00022801"/>
    </source>
</evidence>
<keyword evidence="5" id="KW-0964">Secreted</keyword>